<name>A0A5E4S5R3_9BURK</name>
<dbReference type="InterPro" id="IPR024402">
    <property type="entry name" value="DUF2726"/>
</dbReference>
<feature type="domain" description="DUF2726" evidence="1">
    <location>
        <begin position="47"/>
        <end position="159"/>
    </location>
</feature>
<protein>
    <recommendedName>
        <fullName evidence="1">DUF2726 domain-containing protein</fullName>
    </recommendedName>
</protein>
<sequence>MPFYIIIAAIVFFLVAAALSANPALRKNLNDRGQKKKREGAVSYILRPLMTARERAFFVSLRSALPLGVEVYSQVSMGALVSVSQGSQSARNRFDRKIFDFVVCNASGDVLYAIELDDASHARSSAQRRDDVKNSVCAAANLPLIRYRSVRTDASALRADYDRISKSSVRSSSVISVESVKSDVPPTSDLSEIVLPGYESAKALQSSPMAKD</sequence>
<reference evidence="2 3" key="1">
    <citation type="submission" date="2019-08" db="EMBL/GenBank/DDBJ databases">
        <authorList>
            <person name="Peeters C."/>
        </authorList>
    </citation>
    <scope>NUCLEOTIDE SEQUENCE [LARGE SCALE GENOMIC DNA]</scope>
    <source>
        <strain evidence="2 3">LMG 31113</strain>
    </source>
</reference>
<dbReference type="AlphaFoldDB" id="A0A5E4S5R3"/>
<dbReference type="Pfam" id="PF10881">
    <property type="entry name" value="DUF2726"/>
    <property type="match status" value="1"/>
</dbReference>
<accession>A0A5E4S5R3</accession>
<evidence type="ECO:0000259" key="1">
    <source>
        <dbReference type="Pfam" id="PF10881"/>
    </source>
</evidence>
<organism evidence="2 3">
    <name type="scientific">Pandoraea fibrosis</name>
    <dbReference type="NCBI Taxonomy" id="1891094"/>
    <lineage>
        <taxon>Bacteria</taxon>
        <taxon>Pseudomonadati</taxon>
        <taxon>Pseudomonadota</taxon>
        <taxon>Betaproteobacteria</taxon>
        <taxon>Burkholderiales</taxon>
        <taxon>Burkholderiaceae</taxon>
        <taxon>Pandoraea</taxon>
    </lineage>
</organism>
<evidence type="ECO:0000313" key="2">
    <source>
        <dbReference type="EMBL" id="VVD70987.1"/>
    </source>
</evidence>
<gene>
    <name evidence="2" type="ORF">PFI31113_00602</name>
</gene>
<evidence type="ECO:0000313" key="3">
    <source>
        <dbReference type="Proteomes" id="UP000382577"/>
    </source>
</evidence>
<dbReference type="OrthoDB" id="6882268at2"/>
<dbReference type="EMBL" id="CABPRW010000001">
    <property type="protein sequence ID" value="VVD70987.1"/>
    <property type="molecule type" value="Genomic_DNA"/>
</dbReference>
<dbReference type="Proteomes" id="UP000382577">
    <property type="component" value="Unassembled WGS sequence"/>
</dbReference>
<proteinExistence type="predicted"/>